<comment type="caution">
    <text evidence="8">The sequence shown here is derived from an EMBL/GenBank/DDBJ whole genome shotgun (WGS) entry which is preliminary data.</text>
</comment>
<dbReference type="PANTHER" id="PTHR35007:SF4">
    <property type="entry name" value="CONSERVED TRANSMEMBRANE PROTEIN-RELATED"/>
    <property type="match status" value="1"/>
</dbReference>
<keyword evidence="2" id="KW-1003">Cell membrane</keyword>
<name>A0A2A5JGZ7_RHOSG</name>
<feature type="domain" description="Type II secretion system protein GspF" evidence="7">
    <location>
        <begin position="96"/>
        <end position="215"/>
    </location>
</feature>
<dbReference type="InterPro" id="IPR018076">
    <property type="entry name" value="T2SS_GspF_dom"/>
</dbReference>
<proteinExistence type="predicted"/>
<dbReference type="AlphaFoldDB" id="A0A2A5JGZ7"/>
<feature type="transmembrane region" description="Helical" evidence="6">
    <location>
        <begin position="43"/>
        <end position="73"/>
    </location>
</feature>
<evidence type="ECO:0000313" key="9">
    <source>
        <dbReference type="Proteomes" id="UP000230886"/>
    </source>
</evidence>
<evidence type="ECO:0000256" key="3">
    <source>
        <dbReference type="ARBA" id="ARBA00022692"/>
    </source>
</evidence>
<dbReference type="EMBL" id="NOVD01000001">
    <property type="protein sequence ID" value="PCK28838.1"/>
    <property type="molecule type" value="Genomic_DNA"/>
</dbReference>
<evidence type="ECO:0000259" key="7">
    <source>
        <dbReference type="Pfam" id="PF00482"/>
    </source>
</evidence>
<evidence type="ECO:0000256" key="4">
    <source>
        <dbReference type="ARBA" id="ARBA00022989"/>
    </source>
</evidence>
<dbReference type="PANTHER" id="PTHR35007">
    <property type="entry name" value="INTEGRAL MEMBRANE PROTEIN-RELATED"/>
    <property type="match status" value="1"/>
</dbReference>
<dbReference type="Proteomes" id="UP000230886">
    <property type="component" value="Unassembled WGS sequence"/>
</dbReference>
<keyword evidence="4 6" id="KW-1133">Transmembrane helix</keyword>
<keyword evidence="5 6" id="KW-0472">Membrane</keyword>
<protein>
    <submittedName>
        <fullName evidence="8">Secretion protein F</fullName>
    </submittedName>
</protein>
<evidence type="ECO:0000256" key="5">
    <source>
        <dbReference type="ARBA" id="ARBA00023136"/>
    </source>
</evidence>
<gene>
    <name evidence="8" type="ORF">CHR55_00070</name>
</gene>
<dbReference type="Pfam" id="PF00482">
    <property type="entry name" value="T2SSF"/>
    <property type="match status" value="1"/>
</dbReference>
<evidence type="ECO:0000256" key="1">
    <source>
        <dbReference type="ARBA" id="ARBA00004651"/>
    </source>
</evidence>
<evidence type="ECO:0000256" key="2">
    <source>
        <dbReference type="ARBA" id="ARBA00022475"/>
    </source>
</evidence>
<evidence type="ECO:0000256" key="6">
    <source>
        <dbReference type="SAM" id="Phobius"/>
    </source>
</evidence>
<dbReference type="GO" id="GO:0005886">
    <property type="term" value="C:plasma membrane"/>
    <property type="evidence" value="ECO:0007669"/>
    <property type="project" value="UniProtKB-SubCell"/>
</dbReference>
<feature type="transmembrane region" description="Helical" evidence="6">
    <location>
        <begin position="229"/>
        <end position="252"/>
    </location>
</feature>
<evidence type="ECO:0000313" key="8">
    <source>
        <dbReference type="EMBL" id="PCK28838.1"/>
    </source>
</evidence>
<accession>A0A2A5JGZ7</accession>
<keyword evidence="3 6" id="KW-0812">Transmembrane</keyword>
<organism evidence="8 9">
    <name type="scientific">Rhodococcus qingshengii</name>
    <dbReference type="NCBI Taxonomy" id="334542"/>
    <lineage>
        <taxon>Bacteria</taxon>
        <taxon>Bacillati</taxon>
        <taxon>Actinomycetota</taxon>
        <taxon>Actinomycetes</taxon>
        <taxon>Mycobacteriales</taxon>
        <taxon>Nocardiaceae</taxon>
        <taxon>Rhodococcus</taxon>
        <taxon>Rhodococcus erythropolis group</taxon>
    </lineage>
</organism>
<comment type="subcellular location">
    <subcellularLocation>
        <location evidence="1">Cell membrane</location>
        <topology evidence="1">Multi-pass membrane protein</topology>
    </subcellularLocation>
</comment>
<sequence>MTVSLLAFALAVSIAPVRDSRARLATYTPSVRKSSRQIPWQFVAAFLAISAAWILGGLPAGCAAVVLAGTLILRGRRANAAETRDLSQKMLLFGLEVLIAELSVGAHPAAASSVAGEECTGEVSAVFRSAGARARLGGSAAAAFAVPDSCIEREFSRIGSVWRVADQHGLALAELLGAVRTDMLGRRRFRQRTEAGLAGARATAAVLAFLPLLGIGLGQLMGASPLRVLFGGGLGGVLLVIGTACVSAGLLWTDRITAKVTS</sequence>
<reference evidence="8 9" key="1">
    <citation type="submission" date="2017-07" db="EMBL/GenBank/DDBJ databases">
        <title>Draft sequence of Rhodococcus enclensis 23b-28.</title>
        <authorList>
            <person name="Besaury L."/>
            <person name="Sancelme M."/>
            <person name="Amato P."/>
            <person name="Lallement A."/>
            <person name="Delort A.-M."/>
        </authorList>
    </citation>
    <scope>NUCLEOTIDE SEQUENCE [LARGE SCALE GENOMIC DNA]</scope>
    <source>
        <strain evidence="8 9">23b-28</strain>
    </source>
</reference>
<feature type="transmembrane region" description="Helical" evidence="6">
    <location>
        <begin position="195"/>
        <end position="217"/>
    </location>
</feature>
<dbReference type="RefSeq" id="WP_099696743.1">
    <property type="nucleotide sequence ID" value="NZ_NOVD01000001.1"/>
</dbReference>